<keyword evidence="2" id="KW-1133">Transmembrane helix</keyword>
<evidence type="ECO:0000256" key="2">
    <source>
        <dbReference type="SAM" id="Phobius"/>
    </source>
</evidence>
<accession>A0ABU0R6I1</accession>
<evidence type="ECO:0000313" key="3">
    <source>
        <dbReference type="EMBL" id="MDQ0893698.1"/>
    </source>
</evidence>
<keyword evidence="2" id="KW-0812">Transmembrane</keyword>
<organism evidence="3 4">
    <name type="scientific">Agromyces ramosus</name>
    <dbReference type="NCBI Taxonomy" id="33879"/>
    <lineage>
        <taxon>Bacteria</taxon>
        <taxon>Bacillati</taxon>
        <taxon>Actinomycetota</taxon>
        <taxon>Actinomycetes</taxon>
        <taxon>Micrococcales</taxon>
        <taxon>Microbacteriaceae</taxon>
        <taxon>Agromyces</taxon>
    </lineage>
</organism>
<feature type="region of interest" description="Disordered" evidence="1">
    <location>
        <begin position="214"/>
        <end position="237"/>
    </location>
</feature>
<dbReference type="RefSeq" id="WP_307040334.1">
    <property type="nucleotide sequence ID" value="NZ_JAUSYY010000001.1"/>
</dbReference>
<dbReference type="Pfam" id="PF19700">
    <property type="entry name" value="DUF6198"/>
    <property type="match status" value="1"/>
</dbReference>
<sequence>MRRSTLFRSADPAPVLVRRFVQLFVGLFLYGIGIALIVRGELGVGPWDVLTQGIAKHTGLGFGLITVIMSGVVLLLWIPIRQRLGFGTVMNALLVGPSADVGLWLIPSGLDLWVRIILLASGIVVLAAATGLYIGAHFGPGPRDGLMTGLHRVTGWKIWIVRTGIELVVLAAGWLLGGDVGIGTVAFALLIGPLCGYTIPLFAIKRGRGQGDGRGRADAATTASADESGVAASVGAP</sequence>
<feature type="transmembrane region" description="Helical" evidence="2">
    <location>
        <begin position="112"/>
        <end position="135"/>
    </location>
</feature>
<keyword evidence="2" id="KW-0472">Membrane</keyword>
<proteinExistence type="predicted"/>
<feature type="transmembrane region" description="Helical" evidence="2">
    <location>
        <begin position="84"/>
        <end position="106"/>
    </location>
</feature>
<dbReference type="EMBL" id="JAUSYY010000001">
    <property type="protein sequence ID" value="MDQ0893698.1"/>
    <property type="molecule type" value="Genomic_DNA"/>
</dbReference>
<dbReference type="PANTHER" id="PTHR40078:SF1">
    <property type="entry name" value="INTEGRAL MEMBRANE PROTEIN"/>
    <property type="match status" value="1"/>
</dbReference>
<name>A0ABU0R6I1_9MICO</name>
<comment type="caution">
    <text evidence="3">The sequence shown here is derived from an EMBL/GenBank/DDBJ whole genome shotgun (WGS) entry which is preliminary data.</text>
</comment>
<feature type="transmembrane region" description="Helical" evidence="2">
    <location>
        <begin position="182"/>
        <end position="204"/>
    </location>
</feature>
<reference evidence="3 4" key="1">
    <citation type="submission" date="2023-07" db="EMBL/GenBank/DDBJ databases">
        <title>Comparative genomics of wheat-associated soil bacteria to identify genetic determinants of phenazine resistance.</title>
        <authorList>
            <person name="Mouncey N."/>
        </authorList>
    </citation>
    <scope>NUCLEOTIDE SEQUENCE [LARGE SCALE GENOMIC DNA]</scope>
    <source>
        <strain evidence="3 4">V3I3</strain>
    </source>
</reference>
<protein>
    <submittedName>
        <fullName evidence="3">Membrane protein YczE</fullName>
    </submittedName>
</protein>
<keyword evidence="4" id="KW-1185">Reference proteome</keyword>
<dbReference type="PANTHER" id="PTHR40078">
    <property type="entry name" value="INTEGRAL MEMBRANE PROTEIN-RELATED"/>
    <property type="match status" value="1"/>
</dbReference>
<feature type="transmembrane region" description="Helical" evidence="2">
    <location>
        <begin position="58"/>
        <end position="77"/>
    </location>
</feature>
<dbReference type="InterPro" id="IPR038750">
    <property type="entry name" value="YczE/YyaS-like"/>
</dbReference>
<gene>
    <name evidence="3" type="ORF">QFZ26_001253</name>
</gene>
<evidence type="ECO:0000256" key="1">
    <source>
        <dbReference type="SAM" id="MobiDB-lite"/>
    </source>
</evidence>
<feature type="transmembrane region" description="Helical" evidence="2">
    <location>
        <begin position="20"/>
        <end position="38"/>
    </location>
</feature>
<feature type="transmembrane region" description="Helical" evidence="2">
    <location>
        <begin position="156"/>
        <end position="176"/>
    </location>
</feature>
<evidence type="ECO:0000313" key="4">
    <source>
        <dbReference type="Proteomes" id="UP001239083"/>
    </source>
</evidence>
<dbReference type="Proteomes" id="UP001239083">
    <property type="component" value="Unassembled WGS sequence"/>
</dbReference>